<organism evidence="2 3">
    <name type="scientific">Bradyrhizobium guangzhouense</name>
    <dbReference type="NCBI Taxonomy" id="1325095"/>
    <lineage>
        <taxon>Bacteria</taxon>
        <taxon>Pseudomonadati</taxon>
        <taxon>Pseudomonadota</taxon>
        <taxon>Alphaproteobacteria</taxon>
        <taxon>Hyphomicrobiales</taxon>
        <taxon>Nitrobacteraceae</taxon>
        <taxon>Bradyrhizobium</taxon>
    </lineage>
</organism>
<protein>
    <recommendedName>
        <fullName evidence="1">Peptidase C14 caspase domain-containing protein</fullName>
    </recommendedName>
</protein>
<proteinExistence type="predicted"/>
<sequence>MKKLFFEDEEAGDGPQLHALIIGVDHYPHLGLAGATERGLPLLSNLSSPSVSARALAHWLVGHKKWLHRMKLGSVNLVAAPVPANGAAAASTRGSLSKISVAFDDWFGRCNQNVDNVALFYFCGHGLQKDVLLLLPEDFGALKHNPWTQMIDFHATYRGMANCAARTQYFIVDACREWSEDFVLDLNVRGVALGRSDLRKQGARLAPALYGAAPGLAALSLKTRAVSRLTSAVIDCLGGKAAVRHNDRWRVNIERLGQAAKDIVELGNRSLTSDLHQSVDPTIGEFSDQKRTLLILPDDMHPRTLVEFDCEPNELAQHAKFYHRGIFPKARRRTRAPCLGPWSVEMPAGTYEFGATINRPGFPNRDVAPEQFHPPIHPAIVPV</sequence>
<dbReference type="Gene3D" id="3.40.50.1460">
    <property type="match status" value="1"/>
</dbReference>
<dbReference type="Proteomes" id="UP000290401">
    <property type="component" value="Unassembled WGS sequence"/>
</dbReference>
<feature type="domain" description="Peptidase C14 caspase" evidence="1">
    <location>
        <begin position="18"/>
        <end position="185"/>
    </location>
</feature>
<comment type="caution">
    <text evidence="2">The sequence shown here is derived from an EMBL/GenBank/DDBJ whole genome shotgun (WGS) entry which is preliminary data.</text>
</comment>
<gene>
    <name evidence="2" type="ORF">EAS56_31775</name>
</gene>
<name>A0ABY0E023_9BRAD</name>
<dbReference type="RefSeq" id="WP_128958658.1">
    <property type="nucleotide sequence ID" value="NZ_RDQZ01000037.1"/>
</dbReference>
<dbReference type="EMBL" id="RDQZ01000037">
    <property type="protein sequence ID" value="RXH07627.1"/>
    <property type="molecule type" value="Genomic_DNA"/>
</dbReference>
<evidence type="ECO:0000313" key="3">
    <source>
        <dbReference type="Proteomes" id="UP000290401"/>
    </source>
</evidence>
<dbReference type="Pfam" id="PF00656">
    <property type="entry name" value="Peptidase_C14"/>
    <property type="match status" value="1"/>
</dbReference>
<evidence type="ECO:0000313" key="2">
    <source>
        <dbReference type="EMBL" id="RXH07627.1"/>
    </source>
</evidence>
<reference evidence="2 3" key="1">
    <citation type="submission" date="2018-10" db="EMBL/GenBank/DDBJ databases">
        <title>Bradyrhizobium sp. nov., effective nodules isolated from peanut in China.</title>
        <authorList>
            <person name="Li Y."/>
        </authorList>
    </citation>
    <scope>NUCLEOTIDE SEQUENCE [LARGE SCALE GENOMIC DNA]</scope>
    <source>
        <strain evidence="2 3">CCBAU 53426</strain>
    </source>
</reference>
<dbReference type="InterPro" id="IPR011600">
    <property type="entry name" value="Pept_C14_caspase"/>
</dbReference>
<keyword evidence="3" id="KW-1185">Reference proteome</keyword>
<evidence type="ECO:0000259" key="1">
    <source>
        <dbReference type="Pfam" id="PF00656"/>
    </source>
</evidence>
<accession>A0ABY0E023</accession>